<evidence type="ECO:0000313" key="1">
    <source>
        <dbReference type="EMBL" id="PPK92382.1"/>
    </source>
</evidence>
<dbReference type="PANTHER" id="PTHR21174:SF0">
    <property type="entry name" value="HD PHOSPHOHYDROLASE FAMILY PROTEIN-RELATED"/>
    <property type="match status" value="1"/>
</dbReference>
<protein>
    <submittedName>
        <fullName evidence="1">Putative metal-dependent HD superfamily phosphohydrolase</fullName>
    </submittedName>
</protein>
<dbReference type="InterPro" id="IPR009218">
    <property type="entry name" value="HD_phosphohydro"/>
</dbReference>
<proteinExistence type="predicted"/>
<gene>
    <name evidence="1" type="ORF">LY01_02982</name>
</gene>
<name>A0A2S6IDT3_9FLAO</name>
<reference evidence="1 2" key="1">
    <citation type="submission" date="2018-02" db="EMBL/GenBank/DDBJ databases">
        <title>Genomic Encyclopedia of Archaeal and Bacterial Type Strains, Phase II (KMG-II): from individual species to whole genera.</title>
        <authorList>
            <person name="Goeker M."/>
        </authorList>
    </citation>
    <scope>NUCLEOTIDE SEQUENCE [LARGE SCALE GENOMIC DNA]</scope>
    <source>
        <strain evidence="1 2">DSM 16809</strain>
    </source>
</reference>
<dbReference type="GO" id="GO:0016787">
    <property type="term" value="F:hydrolase activity"/>
    <property type="evidence" value="ECO:0007669"/>
    <property type="project" value="UniProtKB-KW"/>
</dbReference>
<dbReference type="OrthoDB" id="9808993at2"/>
<evidence type="ECO:0000313" key="2">
    <source>
        <dbReference type="Proteomes" id="UP000239002"/>
    </source>
</evidence>
<keyword evidence="2" id="KW-1185">Reference proteome</keyword>
<dbReference type="EMBL" id="PTJE01000011">
    <property type="protein sequence ID" value="PPK92382.1"/>
    <property type="molecule type" value="Genomic_DNA"/>
</dbReference>
<accession>A0A2S6IDT3</accession>
<dbReference type="RefSeq" id="WP_146080452.1">
    <property type="nucleotide sequence ID" value="NZ_MQVW01000014.1"/>
</dbReference>
<dbReference type="AlphaFoldDB" id="A0A2S6IDT3"/>
<sequence>MRDLFYSTLNNYTNDIDYVNDFYSYIINQYNSSSRFYHNIDHLTFMFKELAQSSILPLNRDALILSIFYHDAIYKSTKKDNEYQSALILEKHLAKTDFKHVELCKNQINATKNHATSLIDPDTNLLIDIDLAILGHKKNVYQLYTENVRKEYSIHPKFIYNPARKKAMQHFLEQDRIFKTDEFYNTYESMARDNISKEINNL</sequence>
<dbReference type="PANTHER" id="PTHR21174">
    <property type="match status" value="1"/>
</dbReference>
<dbReference type="SUPFAM" id="SSF109604">
    <property type="entry name" value="HD-domain/PDEase-like"/>
    <property type="match status" value="1"/>
</dbReference>
<keyword evidence="1" id="KW-0378">Hydrolase</keyword>
<comment type="caution">
    <text evidence="1">The sequence shown here is derived from an EMBL/GenBank/DDBJ whole genome shotgun (WGS) entry which is preliminary data.</text>
</comment>
<dbReference type="Proteomes" id="UP000239002">
    <property type="component" value="Unassembled WGS sequence"/>
</dbReference>
<organism evidence="1 2">
    <name type="scientific">Nonlabens xylanidelens</name>
    <dbReference type="NCBI Taxonomy" id="191564"/>
    <lineage>
        <taxon>Bacteria</taxon>
        <taxon>Pseudomonadati</taxon>
        <taxon>Bacteroidota</taxon>
        <taxon>Flavobacteriia</taxon>
        <taxon>Flavobacteriales</taxon>
        <taxon>Flavobacteriaceae</taxon>
        <taxon>Nonlabens</taxon>
    </lineage>
</organism>
<dbReference type="PIRSF" id="PIRSF035170">
    <property type="entry name" value="HD_phosphohydro"/>
    <property type="match status" value="1"/>
</dbReference>